<comment type="similarity">
    <text evidence="11 12">Belongs to the TonB-dependent receptor family.</text>
</comment>
<evidence type="ECO:0000256" key="6">
    <source>
        <dbReference type="ARBA" id="ARBA00023004"/>
    </source>
</evidence>
<keyword evidence="6" id="KW-0408">Iron</keyword>
<evidence type="ECO:0000256" key="13">
    <source>
        <dbReference type="SAM" id="SignalP"/>
    </source>
</evidence>
<feature type="chain" id="PRO_5043959432" evidence="13">
    <location>
        <begin position="22"/>
        <end position="767"/>
    </location>
</feature>
<dbReference type="InterPro" id="IPR037066">
    <property type="entry name" value="Plug_dom_sf"/>
</dbReference>
<sequence length="767" mass="86495">MKLKILLSLFGSMFFLSNMYAQQRVKGKVYDLENQEMLTGVTILVPSTKAGCTTDRTGRFELIVPEGEAYLQVSFVGYVSQTVSITSENISIGLEPAHTVLNQVIVSASRDAQLRTDAPIAISTLSTKLLDETKATSLEQVLNKTAGVLMVDLGNEQHAMSVRQPMSMKSLFLYLEDGLPVRPTGIFNHNALMEMNMAMLHTIEVIRGPASSLYGSEAIGGAMNFITQRPPKTTSGKVSFQGDSYGYLRTDMKFGTTTNSKVGLNIGGYYAQRKEGFLDYSDFHKLALTATMDYPLGEKTTLKSTTTFIDYFSEMGGSVDSTSFYEQAFKSLHSFTERDLTLFRTQVKLDHQWNTTSNTSVRVVYRNNTLGQIPSYFIRNNWTNPLKATGEINESSFQSYGALIQHNQALPSLKTTLRTGLSLDMSPTGNRAKFIEVERDENGRYTDYTRTDSLLTRYNTDLLNLATYVQLEVKPTKRLQIVAALRYDRFRYDYDNHLSSNAFSGAPDAVNHFEAITPKVGLTYDLGKGFGAYGNYSWGFVPPQVSEMYRGESVPTLNPSTYYNYEIGGWMSLPSNRGYLDISLYRMDGTDEIISMQQEDGSYRNKNAGKTLHQGLEYTLKLYPVKAVEFRLSGTNVMHRYIQFNNGEVNYDDHEMQGAPSFIGNAELAYRPGFIKGFNASLEWQYVDEYFMDAANTERYEGYQLLNLRMGYSLRQFEAWLHIMNLTDERYATRVSKSAWGKSYSVGAPLTFQWGVGYKFHSKNNSL</sequence>
<evidence type="ECO:0000256" key="2">
    <source>
        <dbReference type="ARBA" id="ARBA00022448"/>
    </source>
</evidence>
<protein>
    <submittedName>
        <fullName evidence="16">TonB-dependent receptor</fullName>
    </submittedName>
</protein>
<evidence type="ECO:0000256" key="10">
    <source>
        <dbReference type="ARBA" id="ARBA00023237"/>
    </source>
</evidence>
<keyword evidence="17" id="KW-1185">Reference proteome</keyword>
<evidence type="ECO:0000313" key="17">
    <source>
        <dbReference type="Proteomes" id="UP001403385"/>
    </source>
</evidence>
<dbReference type="InterPro" id="IPR039426">
    <property type="entry name" value="TonB-dep_rcpt-like"/>
</dbReference>
<evidence type="ECO:0000256" key="3">
    <source>
        <dbReference type="ARBA" id="ARBA00022452"/>
    </source>
</evidence>
<dbReference type="GO" id="GO:0009279">
    <property type="term" value="C:cell outer membrane"/>
    <property type="evidence" value="ECO:0007669"/>
    <property type="project" value="UniProtKB-SubCell"/>
</dbReference>
<gene>
    <name evidence="16" type="ORF">AAG747_05240</name>
</gene>
<evidence type="ECO:0000256" key="12">
    <source>
        <dbReference type="RuleBase" id="RU003357"/>
    </source>
</evidence>
<keyword evidence="16" id="KW-0675">Receptor</keyword>
<dbReference type="Pfam" id="PF07715">
    <property type="entry name" value="Plug"/>
    <property type="match status" value="1"/>
</dbReference>
<evidence type="ECO:0000259" key="15">
    <source>
        <dbReference type="Pfam" id="PF07715"/>
    </source>
</evidence>
<evidence type="ECO:0000259" key="14">
    <source>
        <dbReference type="Pfam" id="PF00593"/>
    </source>
</evidence>
<dbReference type="PANTHER" id="PTHR32552:SF81">
    <property type="entry name" value="TONB-DEPENDENT OUTER MEMBRANE RECEPTOR"/>
    <property type="match status" value="1"/>
</dbReference>
<dbReference type="SUPFAM" id="SSF56935">
    <property type="entry name" value="Porins"/>
    <property type="match status" value="1"/>
</dbReference>
<keyword evidence="8 12" id="KW-0798">TonB box</keyword>
<dbReference type="PROSITE" id="PS52016">
    <property type="entry name" value="TONB_DEPENDENT_REC_3"/>
    <property type="match status" value="1"/>
</dbReference>
<dbReference type="Proteomes" id="UP001403385">
    <property type="component" value="Unassembled WGS sequence"/>
</dbReference>
<dbReference type="Pfam" id="PF00593">
    <property type="entry name" value="TonB_dep_Rec_b-barrel"/>
    <property type="match status" value="1"/>
</dbReference>
<evidence type="ECO:0000256" key="1">
    <source>
        <dbReference type="ARBA" id="ARBA00004571"/>
    </source>
</evidence>
<dbReference type="RefSeq" id="WP_346820085.1">
    <property type="nucleotide sequence ID" value="NZ_JBDKWZ010000002.1"/>
</dbReference>
<keyword evidence="7" id="KW-0406">Ion transport</keyword>
<evidence type="ECO:0000313" key="16">
    <source>
        <dbReference type="EMBL" id="MEN7547301.1"/>
    </source>
</evidence>
<evidence type="ECO:0000256" key="7">
    <source>
        <dbReference type="ARBA" id="ARBA00023065"/>
    </source>
</evidence>
<evidence type="ECO:0000256" key="11">
    <source>
        <dbReference type="PROSITE-ProRule" id="PRU01360"/>
    </source>
</evidence>
<dbReference type="EMBL" id="JBDKWZ010000002">
    <property type="protein sequence ID" value="MEN7547301.1"/>
    <property type="molecule type" value="Genomic_DNA"/>
</dbReference>
<keyword evidence="9 11" id="KW-0472">Membrane</keyword>
<dbReference type="AlphaFoldDB" id="A0AAW9S8R7"/>
<organism evidence="16 17">
    <name type="scientific">Rapidithrix thailandica</name>
    <dbReference type="NCBI Taxonomy" id="413964"/>
    <lineage>
        <taxon>Bacteria</taxon>
        <taxon>Pseudomonadati</taxon>
        <taxon>Bacteroidota</taxon>
        <taxon>Cytophagia</taxon>
        <taxon>Cytophagales</taxon>
        <taxon>Flammeovirgaceae</taxon>
        <taxon>Rapidithrix</taxon>
    </lineage>
</organism>
<keyword evidence="2 11" id="KW-0813">Transport</keyword>
<keyword evidence="5 11" id="KW-0812">Transmembrane</keyword>
<dbReference type="Gene3D" id="2.40.170.20">
    <property type="entry name" value="TonB-dependent receptor, beta-barrel domain"/>
    <property type="match status" value="1"/>
</dbReference>
<evidence type="ECO:0000256" key="4">
    <source>
        <dbReference type="ARBA" id="ARBA00022496"/>
    </source>
</evidence>
<keyword evidence="4" id="KW-0410">Iron transport</keyword>
<comment type="caution">
    <text evidence="16">The sequence shown here is derived from an EMBL/GenBank/DDBJ whole genome shotgun (WGS) entry which is preliminary data.</text>
</comment>
<name>A0AAW9S8R7_9BACT</name>
<dbReference type="SUPFAM" id="SSF49464">
    <property type="entry name" value="Carboxypeptidase regulatory domain-like"/>
    <property type="match status" value="1"/>
</dbReference>
<dbReference type="InterPro" id="IPR000531">
    <property type="entry name" value="Beta-barrel_TonB"/>
</dbReference>
<evidence type="ECO:0000256" key="9">
    <source>
        <dbReference type="ARBA" id="ARBA00023136"/>
    </source>
</evidence>
<keyword evidence="10 11" id="KW-0998">Cell outer membrane</keyword>
<dbReference type="Gene3D" id="2.60.40.1120">
    <property type="entry name" value="Carboxypeptidase-like, regulatory domain"/>
    <property type="match status" value="1"/>
</dbReference>
<feature type="signal peptide" evidence="13">
    <location>
        <begin position="1"/>
        <end position="21"/>
    </location>
</feature>
<feature type="domain" description="TonB-dependent receptor plug" evidence="15">
    <location>
        <begin position="117"/>
        <end position="222"/>
    </location>
</feature>
<dbReference type="InterPro" id="IPR012910">
    <property type="entry name" value="Plug_dom"/>
</dbReference>
<feature type="domain" description="TonB-dependent receptor-like beta-barrel" evidence="14">
    <location>
        <begin position="313"/>
        <end position="723"/>
    </location>
</feature>
<accession>A0AAW9S8R7</accession>
<keyword evidence="13" id="KW-0732">Signal</keyword>
<dbReference type="Gene3D" id="2.170.130.10">
    <property type="entry name" value="TonB-dependent receptor, plug domain"/>
    <property type="match status" value="1"/>
</dbReference>
<dbReference type="PANTHER" id="PTHR32552">
    <property type="entry name" value="FERRICHROME IRON RECEPTOR-RELATED"/>
    <property type="match status" value="1"/>
</dbReference>
<reference evidence="16 17" key="1">
    <citation type="submission" date="2024-04" db="EMBL/GenBank/DDBJ databases">
        <title>Novel genus in family Flammeovirgaceae.</title>
        <authorList>
            <person name="Nguyen T.H."/>
            <person name="Vuong T.Q."/>
            <person name="Le H."/>
            <person name="Kim S.-G."/>
        </authorList>
    </citation>
    <scope>NUCLEOTIDE SEQUENCE [LARGE SCALE GENOMIC DNA]</scope>
    <source>
        <strain evidence="16 17">JCM 23209</strain>
    </source>
</reference>
<dbReference type="Pfam" id="PF13715">
    <property type="entry name" value="CarbopepD_reg_2"/>
    <property type="match status" value="1"/>
</dbReference>
<evidence type="ECO:0000256" key="5">
    <source>
        <dbReference type="ARBA" id="ARBA00022692"/>
    </source>
</evidence>
<dbReference type="InterPro" id="IPR036942">
    <property type="entry name" value="Beta-barrel_TonB_sf"/>
</dbReference>
<dbReference type="InterPro" id="IPR008969">
    <property type="entry name" value="CarboxyPept-like_regulatory"/>
</dbReference>
<proteinExistence type="inferred from homology"/>
<keyword evidence="3 11" id="KW-1134">Transmembrane beta strand</keyword>
<evidence type="ECO:0000256" key="8">
    <source>
        <dbReference type="ARBA" id="ARBA00023077"/>
    </source>
</evidence>
<dbReference type="GO" id="GO:0006826">
    <property type="term" value="P:iron ion transport"/>
    <property type="evidence" value="ECO:0007669"/>
    <property type="project" value="UniProtKB-KW"/>
</dbReference>
<comment type="subcellular location">
    <subcellularLocation>
        <location evidence="1 11">Cell outer membrane</location>
        <topology evidence="1 11">Multi-pass membrane protein</topology>
    </subcellularLocation>
</comment>